<reference evidence="4 5" key="1">
    <citation type="submission" date="2018-03" db="EMBL/GenBank/DDBJ databases">
        <title>Genomic Encyclopedia of Archaeal and Bacterial Type Strains, Phase II (KMG-II): from individual species to whole genera.</title>
        <authorList>
            <person name="Goeker M."/>
        </authorList>
    </citation>
    <scope>NUCLEOTIDE SEQUENCE [LARGE SCALE GENOMIC DNA]</scope>
    <source>
        <strain evidence="4 5">ATCC BAA-1496</strain>
    </source>
</reference>
<accession>A0A2T0UEC6</accession>
<comment type="caution">
    <text evidence="4">The sequence shown here is derived from an EMBL/GenBank/DDBJ whole genome shotgun (WGS) entry which is preliminary data.</text>
</comment>
<dbReference type="RefSeq" id="WP_245889318.1">
    <property type="nucleotide sequence ID" value="NZ_PVTI01000019.1"/>
</dbReference>
<evidence type="ECO:0000256" key="1">
    <source>
        <dbReference type="SAM" id="MobiDB-lite"/>
    </source>
</evidence>
<dbReference type="EMBL" id="PVTI01000019">
    <property type="protein sequence ID" value="PRY56296.1"/>
    <property type="molecule type" value="Genomic_DNA"/>
</dbReference>
<keyword evidence="3" id="KW-0732">Signal</keyword>
<feature type="chain" id="PRO_5039671581" description="MYXO-CTERM domain-containing protein" evidence="3">
    <location>
        <begin position="29"/>
        <end position="220"/>
    </location>
</feature>
<keyword evidence="2" id="KW-1133">Transmembrane helix</keyword>
<evidence type="ECO:0000256" key="2">
    <source>
        <dbReference type="SAM" id="Phobius"/>
    </source>
</evidence>
<keyword evidence="2" id="KW-0472">Membrane</keyword>
<evidence type="ECO:0000313" key="4">
    <source>
        <dbReference type="EMBL" id="PRY56296.1"/>
    </source>
</evidence>
<evidence type="ECO:0008006" key="6">
    <source>
        <dbReference type="Google" id="ProtNLM"/>
    </source>
</evidence>
<name>A0A2T0UEC6_9MICO</name>
<dbReference type="AlphaFoldDB" id="A0A2T0UEC6"/>
<organism evidence="4 5">
    <name type="scientific">Knoellia remsis</name>
    <dbReference type="NCBI Taxonomy" id="407159"/>
    <lineage>
        <taxon>Bacteria</taxon>
        <taxon>Bacillati</taxon>
        <taxon>Actinomycetota</taxon>
        <taxon>Actinomycetes</taxon>
        <taxon>Micrococcales</taxon>
        <taxon>Intrasporangiaceae</taxon>
        <taxon>Knoellia</taxon>
    </lineage>
</organism>
<keyword evidence="5" id="KW-1185">Reference proteome</keyword>
<protein>
    <recommendedName>
        <fullName evidence="6">MYXO-CTERM domain-containing protein</fullName>
    </recommendedName>
</protein>
<proteinExistence type="predicted"/>
<dbReference type="Proteomes" id="UP000237822">
    <property type="component" value="Unassembled WGS sequence"/>
</dbReference>
<feature type="compositionally biased region" description="Low complexity" evidence="1">
    <location>
        <begin position="151"/>
        <end position="176"/>
    </location>
</feature>
<sequence>MIRIARRLRVITPLALAALVGMPAAAVAETSPGASACSGVTVVVESSEGTTTRCAPGDPATATEALEAAGHEITWTKAYDGKVICRIDGVPESDTCAAMPPATAFWGFFQADPQKPGAAWAFATAGVSDVDPAPGTAIGFRLGDGALPQTSPEAAVASASPSAAASPSSDASTDAADAADETADDGSGSWALVAGLVLLAALVAAVALVAARRRRGETVG</sequence>
<evidence type="ECO:0000256" key="3">
    <source>
        <dbReference type="SAM" id="SignalP"/>
    </source>
</evidence>
<gene>
    <name evidence="4" type="ORF">BCF74_11913</name>
</gene>
<feature type="region of interest" description="Disordered" evidence="1">
    <location>
        <begin position="151"/>
        <end position="184"/>
    </location>
</feature>
<evidence type="ECO:0000313" key="5">
    <source>
        <dbReference type="Proteomes" id="UP000237822"/>
    </source>
</evidence>
<feature type="signal peptide" evidence="3">
    <location>
        <begin position="1"/>
        <end position="28"/>
    </location>
</feature>
<feature type="transmembrane region" description="Helical" evidence="2">
    <location>
        <begin position="190"/>
        <end position="211"/>
    </location>
</feature>
<keyword evidence="2" id="KW-0812">Transmembrane</keyword>